<reference evidence="2 3" key="1">
    <citation type="submission" date="2024-01" db="EMBL/GenBank/DDBJ databases">
        <title>The genome of the rayed Mediterranean limpet Patella caerulea (Linnaeus, 1758).</title>
        <authorList>
            <person name="Anh-Thu Weber A."/>
            <person name="Halstead-Nussloch G."/>
        </authorList>
    </citation>
    <scope>NUCLEOTIDE SEQUENCE [LARGE SCALE GENOMIC DNA]</scope>
    <source>
        <strain evidence="2">AATW-2023a</strain>
        <tissue evidence="2">Whole specimen</tissue>
    </source>
</reference>
<dbReference type="PANTHER" id="PTHR45713:SF15">
    <property type="entry name" value="F5_8 TYPE C DOMAIN-CONTAINING PROTEIN"/>
    <property type="match status" value="1"/>
</dbReference>
<dbReference type="Gene3D" id="2.60.120.260">
    <property type="entry name" value="Galactose-binding domain-like"/>
    <property type="match status" value="3"/>
</dbReference>
<dbReference type="AlphaFoldDB" id="A0AAN8KDT7"/>
<evidence type="ECO:0000313" key="2">
    <source>
        <dbReference type="EMBL" id="KAK6194526.1"/>
    </source>
</evidence>
<dbReference type="Pfam" id="PF22633">
    <property type="entry name" value="F5_F8_type_C_2"/>
    <property type="match status" value="2"/>
</dbReference>
<dbReference type="InterPro" id="IPR008979">
    <property type="entry name" value="Galactose-bd-like_sf"/>
</dbReference>
<feature type="signal peptide" evidence="1">
    <location>
        <begin position="1"/>
        <end position="19"/>
    </location>
</feature>
<evidence type="ECO:0000313" key="3">
    <source>
        <dbReference type="Proteomes" id="UP001347796"/>
    </source>
</evidence>
<dbReference type="SUPFAM" id="SSF49785">
    <property type="entry name" value="Galactose-binding domain-like"/>
    <property type="match status" value="3"/>
</dbReference>
<protein>
    <recommendedName>
        <fullName evidence="4">F5/8 type C domain-containing protein</fullName>
    </recommendedName>
</protein>
<comment type="caution">
    <text evidence="2">The sequence shown here is derived from an EMBL/GenBank/DDBJ whole genome shotgun (WGS) entry which is preliminary data.</text>
</comment>
<evidence type="ECO:0008006" key="4">
    <source>
        <dbReference type="Google" id="ProtNLM"/>
    </source>
</evidence>
<feature type="chain" id="PRO_5042962650" description="F5/8 type C domain-containing protein" evidence="1">
    <location>
        <begin position="20"/>
        <end position="436"/>
    </location>
</feature>
<keyword evidence="3" id="KW-1185">Reference proteome</keyword>
<sequence>MLITPIISILLLGAGLVHGGKEVVNVAVGMPVTSDSVYKLFFTPDCANDGSMQSHTHSRLGTPAWWRVDLQDVYSIKKIVMYNTLSSSTMSRISGFQIKLSNSGSHSYSQARLCYTDTSSTSSVYEITSCNNGGAFSGRYVFVVKANNYLHFREFEVYAEYANVALNKPPIISSTVWSPDGYTNGNDGDYGTMTVSRGWWCVNLETHFNIDRIIINNKDTDSSINLLNGFKISLGYNDNCHAFSSSTPCYIDSSGVKRSYTVTGCNQGNTEFAGQTVFISNSNYIAFREMQVLIKAPTNLVDGKNILQSSTDGSLAVGLAIDDDTTTCSRTTSEAAAWWCVDLESNYEISMISLDTESQAFEVRLNTETSCNVDGFQSSVLCSSETASGNVFIPQCSSSTVALAARSVYFVARNNKIDVCNVKIYGDEIWSGCLAA</sequence>
<dbReference type="PANTHER" id="PTHR45713">
    <property type="entry name" value="FTP DOMAIN-CONTAINING PROTEIN"/>
    <property type="match status" value="1"/>
</dbReference>
<keyword evidence="1" id="KW-0732">Signal</keyword>
<proteinExistence type="predicted"/>
<dbReference type="Proteomes" id="UP001347796">
    <property type="component" value="Unassembled WGS sequence"/>
</dbReference>
<gene>
    <name evidence="2" type="ORF">SNE40_000146</name>
</gene>
<evidence type="ECO:0000256" key="1">
    <source>
        <dbReference type="SAM" id="SignalP"/>
    </source>
</evidence>
<dbReference type="InterPro" id="IPR051941">
    <property type="entry name" value="BG_Antigen-Binding_Lectin"/>
</dbReference>
<name>A0AAN8KDT7_PATCE</name>
<organism evidence="2 3">
    <name type="scientific">Patella caerulea</name>
    <name type="common">Rayed Mediterranean limpet</name>
    <dbReference type="NCBI Taxonomy" id="87958"/>
    <lineage>
        <taxon>Eukaryota</taxon>
        <taxon>Metazoa</taxon>
        <taxon>Spiralia</taxon>
        <taxon>Lophotrochozoa</taxon>
        <taxon>Mollusca</taxon>
        <taxon>Gastropoda</taxon>
        <taxon>Patellogastropoda</taxon>
        <taxon>Patelloidea</taxon>
        <taxon>Patellidae</taxon>
        <taxon>Patella</taxon>
    </lineage>
</organism>
<dbReference type="EMBL" id="JAZGQO010000001">
    <property type="protein sequence ID" value="KAK6194526.1"/>
    <property type="molecule type" value="Genomic_DNA"/>
</dbReference>
<accession>A0AAN8KDT7</accession>